<keyword evidence="2" id="KW-0238">DNA-binding</keyword>
<dbReference type="SMART" id="SM00354">
    <property type="entry name" value="HTH_LACI"/>
    <property type="match status" value="1"/>
</dbReference>
<dbReference type="PANTHER" id="PTHR30146">
    <property type="entry name" value="LACI-RELATED TRANSCRIPTIONAL REPRESSOR"/>
    <property type="match status" value="1"/>
</dbReference>
<dbReference type="OrthoDB" id="252678at2"/>
<keyword evidence="3" id="KW-0804">Transcription</keyword>
<evidence type="ECO:0000256" key="2">
    <source>
        <dbReference type="ARBA" id="ARBA00023125"/>
    </source>
</evidence>
<dbReference type="SUPFAM" id="SSF53822">
    <property type="entry name" value="Periplasmic binding protein-like I"/>
    <property type="match status" value="1"/>
</dbReference>
<dbReference type="Pfam" id="PF13377">
    <property type="entry name" value="Peripla_BP_3"/>
    <property type="match status" value="1"/>
</dbReference>
<dbReference type="CDD" id="cd06267">
    <property type="entry name" value="PBP1_LacI_sugar_binding-like"/>
    <property type="match status" value="1"/>
</dbReference>
<dbReference type="PROSITE" id="PS00356">
    <property type="entry name" value="HTH_LACI_1"/>
    <property type="match status" value="1"/>
</dbReference>
<dbReference type="Gene3D" id="1.10.260.40">
    <property type="entry name" value="lambda repressor-like DNA-binding domains"/>
    <property type="match status" value="1"/>
</dbReference>
<reference evidence="5 6" key="1">
    <citation type="submission" date="2019-03" db="EMBL/GenBank/DDBJ databases">
        <title>Genomic analyses of the natural microbiome of Caenorhabditis elegans.</title>
        <authorList>
            <person name="Samuel B."/>
        </authorList>
    </citation>
    <scope>NUCLEOTIDE SEQUENCE [LARGE SCALE GENOMIC DNA]</scope>
    <source>
        <strain evidence="5 6">JUb18</strain>
    </source>
</reference>
<evidence type="ECO:0000259" key="4">
    <source>
        <dbReference type="PROSITE" id="PS50932"/>
    </source>
</evidence>
<evidence type="ECO:0000256" key="3">
    <source>
        <dbReference type="ARBA" id="ARBA00023163"/>
    </source>
</evidence>
<dbReference type="Proteomes" id="UP000295601">
    <property type="component" value="Unassembled WGS sequence"/>
</dbReference>
<dbReference type="PROSITE" id="PS50932">
    <property type="entry name" value="HTH_LACI_2"/>
    <property type="match status" value="1"/>
</dbReference>
<evidence type="ECO:0000256" key="1">
    <source>
        <dbReference type="ARBA" id="ARBA00023015"/>
    </source>
</evidence>
<dbReference type="InterPro" id="IPR046335">
    <property type="entry name" value="LacI/GalR-like_sensor"/>
</dbReference>
<dbReference type="Pfam" id="PF00356">
    <property type="entry name" value="LacI"/>
    <property type="match status" value="1"/>
</dbReference>
<evidence type="ECO:0000313" key="6">
    <source>
        <dbReference type="Proteomes" id="UP000295601"/>
    </source>
</evidence>
<sequence length="329" mass="35306">MSPTTLADVARDVGVSTAAASLALNGKPGVSERTRDRVLEAAARLGYRPNPVGRALRQAKVGAIGLYLPSTAVHFGYYSEVTTGIAEALHLEGSSVTLLPNVAHGRRADAFPRVDGFILIEPHSDDPGVAEILSQDLPTVTGDRPPPEAGSPWGLVESPNEETVRLIYDRFLTAGSRRPGLLQIERVSEWSVELERGYLAWCAERGVTPRIASVSIHDTNEELVRDLADFFDAKSGCDAVFAAGDGIAMRIAGILRSLGKSLGTDVRLVSGVDSPMMAFHTPPITAIDLQPRLFGRRCAELMLDLLDSERPTAPVRWTVPSPLIPRASG</sequence>
<dbReference type="Gene3D" id="3.40.50.2300">
    <property type="match status" value="2"/>
</dbReference>
<organism evidence="5 6">
    <name type="scientific">Leucobacter luti</name>
    <dbReference type="NCBI Taxonomy" id="340320"/>
    <lineage>
        <taxon>Bacteria</taxon>
        <taxon>Bacillati</taxon>
        <taxon>Actinomycetota</taxon>
        <taxon>Actinomycetes</taxon>
        <taxon>Micrococcales</taxon>
        <taxon>Microbacteriaceae</taxon>
        <taxon>Leucobacter</taxon>
    </lineage>
</organism>
<dbReference type="GO" id="GO:0003700">
    <property type="term" value="F:DNA-binding transcription factor activity"/>
    <property type="evidence" value="ECO:0007669"/>
    <property type="project" value="TreeGrafter"/>
</dbReference>
<feature type="domain" description="HTH lacI-type" evidence="4">
    <location>
        <begin position="4"/>
        <end position="58"/>
    </location>
</feature>
<comment type="caution">
    <text evidence="5">The sequence shown here is derived from an EMBL/GenBank/DDBJ whole genome shotgun (WGS) entry which is preliminary data.</text>
</comment>
<protein>
    <submittedName>
        <fullName evidence="5">LacI family transcriptional regulator</fullName>
    </submittedName>
</protein>
<dbReference type="GO" id="GO:0000976">
    <property type="term" value="F:transcription cis-regulatory region binding"/>
    <property type="evidence" value="ECO:0007669"/>
    <property type="project" value="TreeGrafter"/>
</dbReference>
<dbReference type="EMBL" id="SNYA01000001">
    <property type="protein sequence ID" value="TDP95734.1"/>
    <property type="molecule type" value="Genomic_DNA"/>
</dbReference>
<dbReference type="InterPro" id="IPR028082">
    <property type="entry name" value="Peripla_BP_I"/>
</dbReference>
<gene>
    <name evidence="5" type="ORF">EDF62_0428</name>
</gene>
<dbReference type="CDD" id="cd01392">
    <property type="entry name" value="HTH_LacI"/>
    <property type="match status" value="1"/>
</dbReference>
<keyword evidence="6" id="KW-1185">Reference proteome</keyword>
<dbReference type="PANTHER" id="PTHR30146:SF153">
    <property type="entry name" value="LACTOSE OPERON REPRESSOR"/>
    <property type="match status" value="1"/>
</dbReference>
<dbReference type="InterPro" id="IPR010982">
    <property type="entry name" value="Lambda_DNA-bd_dom_sf"/>
</dbReference>
<name>A0A4R6S8L2_9MICO</name>
<dbReference type="RefSeq" id="WP_133615603.1">
    <property type="nucleotide sequence ID" value="NZ_SNYA01000001.1"/>
</dbReference>
<dbReference type="AlphaFoldDB" id="A0A4R6S8L2"/>
<dbReference type="SUPFAM" id="SSF47413">
    <property type="entry name" value="lambda repressor-like DNA-binding domains"/>
    <property type="match status" value="1"/>
</dbReference>
<dbReference type="InterPro" id="IPR000843">
    <property type="entry name" value="HTH_LacI"/>
</dbReference>
<proteinExistence type="predicted"/>
<accession>A0A4R6S8L2</accession>
<evidence type="ECO:0000313" key="5">
    <source>
        <dbReference type="EMBL" id="TDP95734.1"/>
    </source>
</evidence>
<keyword evidence="1" id="KW-0805">Transcription regulation</keyword>